<sequence length="485" mass="52535">MKFLTANEVARLIQHGELTSAEATEFHLSRIKTLNPSLNAFVYENSTATRAAARNRDLAQINNEPLGLLHGVPISIKECFLWANTPTTLNFPPKRAYQANETSILVKRLLDAGAVILGKTNVPTLLADAQTFGPLYPTANNPFNLDYTPGGSTGGGAAAVAAGLSCFELGSDIGGSIRNPASFCGLFGLKPTENGYASDGHVPPYPEKNIGISVMNHTGPLARSVADLQLAYNVLYQADWQRLRYLPIDTQPSVINPSAEKPLTGCTIGYFDTLMGLQAGSDVQRAMVAMRNKVEAAGAKTVRITIDNDLAERMIKVWATLFGFMLGLNLAWPVRKIFHWKFNPALKASRLPASEELKRGLSLDAQAFSSALAAREQLIAEVNELFSQCDSVLSPTALGPAFPHNHKHHKIMLDGEAIPYLDYCFPFVAFYNLTGHPVLTVPAGLNANGLPVGLSLSAPHHHEQHLFALGAVLEQLGYRFQAPEL</sequence>
<dbReference type="PANTHER" id="PTHR11895:SF7">
    <property type="entry name" value="GLUTAMYL-TRNA(GLN) AMIDOTRANSFERASE SUBUNIT A, MITOCHONDRIAL"/>
    <property type="match status" value="1"/>
</dbReference>
<dbReference type="InterPro" id="IPR036928">
    <property type="entry name" value="AS_sf"/>
</dbReference>
<accession>A0A432W227</accession>
<evidence type="ECO:0000313" key="4">
    <source>
        <dbReference type="Proteomes" id="UP000288395"/>
    </source>
</evidence>
<dbReference type="RefSeq" id="WP_126764809.1">
    <property type="nucleotide sequence ID" value="NZ_PIPJ01000001.1"/>
</dbReference>
<evidence type="ECO:0000259" key="2">
    <source>
        <dbReference type="Pfam" id="PF01425"/>
    </source>
</evidence>
<organism evidence="3 4">
    <name type="scientific">Aliidiomarina iranensis</name>
    <dbReference type="NCBI Taxonomy" id="1434071"/>
    <lineage>
        <taxon>Bacteria</taxon>
        <taxon>Pseudomonadati</taxon>
        <taxon>Pseudomonadota</taxon>
        <taxon>Gammaproteobacteria</taxon>
        <taxon>Alteromonadales</taxon>
        <taxon>Idiomarinaceae</taxon>
        <taxon>Aliidiomarina</taxon>
    </lineage>
</organism>
<dbReference type="AlphaFoldDB" id="A0A432W227"/>
<feature type="domain" description="Amidase" evidence="2">
    <location>
        <begin position="22"/>
        <end position="466"/>
    </location>
</feature>
<comment type="similarity">
    <text evidence="1">Belongs to the amidase family.</text>
</comment>
<protein>
    <recommendedName>
        <fullName evidence="2">Amidase domain-containing protein</fullName>
    </recommendedName>
</protein>
<reference evidence="4" key="1">
    <citation type="journal article" date="2018" name="Front. Microbiol.">
        <title>Genome-Based Analysis Reveals the Taxonomy and Diversity of the Family Idiomarinaceae.</title>
        <authorList>
            <person name="Liu Y."/>
            <person name="Lai Q."/>
            <person name="Shao Z."/>
        </authorList>
    </citation>
    <scope>NUCLEOTIDE SEQUENCE [LARGE SCALE GENOMIC DNA]</scope>
    <source>
        <strain evidence="4">GBPy7</strain>
    </source>
</reference>
<evidence type="ECO:0000256" key="1">
    <source>
        <dbReference type="ARBA" id="ARBA00009199"/>
    </source>
</evidence>
<dbReference type="EMBL" id="PIPJ01000001">
    <property type="protein sequence ID" value="RUO23267.1"/>
    <property type="molecule type" value="Genomic_DNA"/>
</dbReference>
<dbReference type="InterPro" id="IPR000120">
    <property type="entry name" value="Amidase"/>
</dbReference>
<dbReference type="PANTHER" id="PTHR11895">
    <property type="entry name" value="TRANSAMIDASE"/>
    <property type="match status" value="1"/>
</dbReference>
<comment type="caution">
    <text evidence="3">The sequence shown here is derived from an EMBL/GenBank/DDBJ whole genome shotgun (WGS) entry which is preliminary data.</text>
</comment>
<dbReference type="Proteomes" id="UP000288395">
    <property type="component" value="Unassembled WGS sequence"/>
</dbReference>
<keyword evidence="4" id="KW-1185">Reference proteome</keyword>
<dbReference type="OrthoDB" id="9811471at2"/>
<dbReference type="Gene3D" id="3.90.1300.10">
    <property type="entry name" value="Amidase signature (AS) domain"/>
    <property type="match status" value="1"/>
</dbReference>
<evidence type="ECO:0000313" key="3">
    <source>
        <dbReference type="EMBL" id="RUO23267.1"/>
    </source>
</evidence>
<dbReference type="GO" id="GO:0003824">
    <property type="term" value="F:catalytic activity"/>
    <property type="evidence" value="ECO:0007669"/>
    <property type="project" value="InterPro"/>
</dbReference>
<dbReference type="InterPro" id="IPR023631">
    <property type="entry name" value="Amidase_dom"/>
</dbReference>
<dbReference type="SUPFAM" id="SSF75304">
    <property type="entry name" value="Amidase signature (AS) enzymes"/>
    <property type="match status" value="1"/>
</dbReference>
<gene>
    <name evidence="3" type="ORF">CWE08_01030</name>
</gene>
<name>A0A432W227_9GAMM</name>
<proteinExistence type="inferred from homology"/>
<dbReference type="Pfam" id="PF01425">
    <property type="entry name" value="Amidase"/>
    <property type="match status" value="1"/>
</dbReference>